<accession>A0A1Y2HI08</accession>
<evidence type="ECO:0000256" key="2">
    <source>
        <dbReference type="PIRSR" id="PIRSR000097-2"/>
    </source>
</evidence>
<dbReference type="Pfam" id="PF00248">
    <property type="entry name" value="Aldo_ket_red"/>
    <property type="match status" value="1"/>
</dbReference>
<dbReference type="Gene3D" id="3.20.20.100">
    <property type="entry name" value="NADP-dependent oxidoreductase domain"/>
    <property type="match status" value="1"/>
</dbReference>
<feature type="site" description="Lowers pKa of active site Tyr" evidence="3">
    <location>
        <position position="104"/>
    </location>
</feature>
<feature type="binding site" evidence="2">
    <location>
        <position position="134"/>
    </location>
    <ligand>
        <name>substrate</name>
    </ligand>
</feature>
<dbReference type="SUPFAM" id="SSF51430">
    <property type="entry name" value="NAD(P)-linked oxidoreductase"/>
    <property type="match status" value="1"/>
</dbReference>
<sequence>MTIVPAIPTIRLRSGRHMPALAFGCGSKWRKSSTNPGESLGPTDDDTDVNRDLVDLIKYALGAGIRHLDSAEVYHTELEVGVAVCEFLAENPNVKREDIWITSKLHPGLVDVRGTLERAIRRMGVGYLDAYLIHSPFIDGIRHVLGPDLTHADFWASLHQAQLDGLVREIGVSSFDAPHIDLLFTKDPSLPMPAFNQIEYHPLLPQPLLHKHHAKFGIQMSSYSPLVPIVPHPKLGDLVDGTEAGKHFLHVLDTLAAKLGEGVTRAMVLLRWNLDMGHAVVSTSGRKERIDDIVAVGRLRPLNKDECDEVCQAAEKVGKVRRLWPAEKYQE</sequence>
<comment type="caution">
    <text evidence="5">The sequence shown here is derived from an EMBL/GenBank/DDBJ whole genome shotgun (WGS) entry which is preliminary data.</text>
</comment>
<dbReference type="InterPro" id="IPR023210">
    <property type="entry name" value="NADP_OxRdtase_dom"/>
</dbReference>
<gene>
    <name evidence="5" type="ORF">BCR44DRAFT_51859</name>
</gene>
<dbReference type="InterPro" id="IPR044494">
    <property type="entry name" value="AKR3C2/3"/>
</dbReference>
<dbReference type="InterPro" id="IPR036812">
    <property type="entry name" value="NAD(P)_OxRdtase_dom_sf"/>
</dbReference>
<dbReference type="OrthoDB" id="416253at2759"/>
<dbReference type="PIRSF" id="PIRSF000097">
    <property type="entry name" value="AKR"/>
    <property type="match status" value="1"/>
</dbReference>
<dbReference type="InterPro" id="IPR020471">
    <property type="entry name" value="AKR"/>
</dbReference>
<name>A0A1Y2HI08_9FUNG</name>
<dbReference type="PRINTS" id="PR00069">
    <property type="entry name" value="ALDKETRDTASE"/>
</dbReference>
<feature type="domain" description="NADP-dependent oxidoreductase" evidence="4">
    <location>
        <begin position="51"/>
        <end position="312"/>
    </location>
</feature>
<evidence type="ECO:0000256" key="3">
    <source>
        <dbReference type="PIRSR" id="PIRSR000097-3"/>
    </source>
</evidence>
<dbReference type="EMBL" id="MCFL01000037">
    <property type="protein sequence ID" value="ORZ33323.1"/>
    <property type="molecule type" value="Genomic_DNA"/>
</dbReference>
<dbReference type="CDD" id="cd19120">
    <property type="entry name" value="AKR_AKR3C2-3"/>
    <property type="match status" value="1"/>
</dbReference>
<dbReference type="GO" id="GO:0016652">
    <property type="term" value="F:oxidoreductase activity, acting on NAD(P)H as acceptor"/>
    <property type="evidence" value="ECO:0007669"/>
    <property type="project" value="InterPro"/>
</dbReference>
<evidence type="ECO:0000313" key="6">
    <source>
        <dbReference type="Proteomes" id="UP000193411"/>
    </source>
</evidence>
<proteinExistence type="predicted"/>
<dbReference type="STRING" id="765915.A0A1Y2HI08"/>
<organism evidence="5 6">
    <name type="scientific">Catenaria anguillulae PL171</name>
    <dbReference type="NCBI Taxonomy" id="765915"/>
    <lineage>
        <taxon>Eukaryota</taxon>
        <taxon>Fungi</taxon>
        <taxon>Fungi incertae sedis</taxon>
        <taxon>Blastocladiomycota</taxon>
        <taxon>Blastocladiomycetes</taxon>
        <taxon>Blastocladiales</taxon>
        <taxon>Catenariaceae</taxon>
        <taxon>Catenaria</taxon>
    </lineage>
</organism>
<protein>
    <submittedName>
        <fullName evidence="5">NADP-dependent oxidoreductase domain-containing protein</fullName>
    </submittedName>
</protein>
<evidence type="ECO:0000313" key="5">
    <source>
        <dbReference type="EMBL" id="ORZ33323.1"/>
    </source>
</evidence>
<evidence type="ECO:0000256" key="1">
    <source>
        <dbReference type="PIRSR" id="PIRSR000097-1"/>
    </source>
</evidence>
<dbReference type="PANTHER" id="PTHR11732">
    <property type="entry name" value="ALDO/KETO REDUCTASE"/>
    <property type="match status" value="1"/>
</dbReference>
<dbReference type="AlphaFoldDB" id="A0A1Y2HI08"/>
<keyword evidence="6" id="KW-1185">Reference proteome</keyword>
<dbReference type="Proteomes" id="UP000193411">
    <property type="component" value="Unassembled WGS sequence"/>
</dbReference>
<reference evidence="5 6" key="1">
    <citation type="submission" date="2016-07" db="EMBL/GenBank/DDBJ databases">
        <title>Pervasive Adenine N6-methylation of Active Genes in Fungi.</title>
        <authorList>
            <consortium name="DOE Joint Genome Institute"/>
            <person name="Mondo S.J."/>
            <person name="Dannebaum R.O."/>
            <person name="Kuo R.C."/>
            <person name="Labutti K."/>
            <person name="Haridas S."/>
            <person name="Kuo A."/>
            <person name="Salamov A."/>
            <person name="Ahrendt S.R."/>
            <person name="Lipzen A."/>
            <person name="Sullivan W."/>
            <person name="Andreopoulos W.B."/>
            <person name="Clum A."/>
            <person name="Lindquist E."/>
            <person name="Daum C."/>
            <person name="Ramamoorthy G.K."/>
            <person name="Gryganskyi A."/>
            <person name="Culley D."/>
            <person name="Magnuson J.K."/>
            <person name="James T.Y."/>
            <person name="O'Malley M.A."/>
            <person name="Stajich J.E."/>
            <person name="Spatafora J.W."/>
            <person name="Visel A."/>
            <person name="Grigoriev I.V."/>
        </authorList>
    </citation>
    <scope>NUCLEOTIDE SEQUENCE [LARGE SCALE GENOMIC DNA]</scope>
    <source>
        <strain evidence="5 6">PL171</strain>
    </source>
</reference>
<feature type="active site" description="Proton donor" evidence="1">
    <location>
        <position position="74"/>
    </location>
</feature>
<evidence type="ECO:0000259" key="4">
    <source>
        <dbReference type="Pfam" id="PF00248"/>
    </source>
</evidence>